<evidence type="ECO:0000256" key="7">
    <source>
        <dbReference type="ARBA" id="ARBA00047990"/>
    </source>
</evidence>
<dbReference type="GO" id="GO:0004322">
    <property type="term" value="F:ferroxidase activity"/>
    <property type="evidence" value="ECO:0007669"/>
    <property type="project" value="UniProtKB-EC"/>
</dbReference>
<dbReference type="GO" id="GO:0006826">
    <property type="term" value="P:iron ion transport"/>
    <property type="evidence" value="ECO:0007669"/>
    <property type="project" value="InterPro"/>
</dbReference>
<dbReference type="InterPro" id="IPR014034">
    <property type="entry name" value="Ferritin_CS"/>
</dbReference>
<evidence type="ECO:0000256" key="6">
    <source>
        <dbReference type="ARBA" id="ARBA00025111"/>
    </source>
</evidence>
<comment type="similarity">
    <text evidence="1 9">Belongs to the ferritin family.</text>
</comment>
<comment type="function">
    <text evidence="9">Stores iron in a soluble, non-toxic, readily available form. Important for iron homeostasis. Iron is taken up in the ferrous form and deposited as ferric hydroxides after oxidation.</text>
</comment>
<dbReference type="AlphaFoldDB" id="A0A8C1ZU74"/>
<dbReference type="CDD" id="cd01056">
    <property type="entry name" value="Euk_Ferritin"/>
    <property type="match status" value="1"/>
</dbReference>
<organism evidence="11 12">
    <name type="scientific">Cyprinus carpio</name>
    <name type="common">Common carp</name>
    <dbReference type="NCBI Taxonomy" id="7962"/>
    <lineage>
        <taxon>Eukaryota</taxon>
        <taxon>Metazoa</taxon>
        <taxon>Chordata</taxon>
        <taxon>Craniata</taxon>
        <taxon>Vertebrata</taxon>
        <taxon>Euteleostomi</taxon>
        <taxon>Actinopterygii</taxon>
        <taxon>Neopterygii</taxon>
        <taxon>Teleostei</taxon>
        <taxon>Ostariophysi</taxon>
        <taxon>Cypriniformes</taxon>
        <taxon>Cyprinidae</taxon>
        <taxon>Cyprininae</taxon>
        <taxon>Cyprinus</taxon>
    </lineage>
</organism>
<feature type="binding site" evidence="8">
    <location>
        <position position="25"/>
    </location>
    <ligand>
        <name>Fe cation</name>
        <dbReference type="ChEBI" id="CHEBI:24875"/>
        <label>1</label>
    </ligand>
</feature>
<dbReference type="Pfam" id="PF00210">
    <property type="entry name" value="Ferritin"/>
    <property type="match status" value="1"/>
</dbReference>
<evidence type="ECO:0000256" key="5">
    <source>
        <dbReference type="ARBA" id="ARBA00023004"/>
    </source>
</evidence>
<dbReference type="GO" id="GO:0008198">
    <property type="term" value="F:ferrous iron binding"/>
    <property type="evidence" value="ECO:0007669"/>
    <property type="project" value="TreeGrafter"/>
</dbReference>
<sequence>METSQVRQNYDRDCEALINKMINLELYAGYTYTSMASAHYFERDDIEEREHADKFMELQNKRGGRIMLQDVKKPEHDEWDNGLTAMQCALQLEKNINQALLDLHKLASQKGDPHLCDFLETHYLDEQVEAIKKLGDHITNLTKMDAGNNRMAEYLFDKHTLDGSS</sequence>
<evidence type="ECO:0000313" key="12">
    <source>
        <dbReference type="Proteomes" id="UP000694700"/>
    </source>
</evidence>
<reference evidence="11" key="1">
    <citation type="submission" date="2025-08" db="UniProtKB">
        <authorList>
            <consortium name="Ensembl"/>
        </authorList>
    </citation>
    <scope>IDENTIFICATION</scope>
</reference>
<keyword evidence="4" id="KW-0560">Oxidoreductase</keyword>
<dbReference type="PANTHER" id="PTHR11431">
    <property type="entry name" value="FERRITIN"/>
    <property type="match status" value="1"/>
</dbReference>
<dbReference type="Gene3D" id="1.20.1260.10">
    <property type="match status" value="1"/>
</dbReference>
<evidence type="ECO:0000256" key="8">
    <source>
        <dbReference type="PIRSR" id="PIRSR601519-1"/>
    </source>
</evidence>
<comment type="catalytic activity">
    <reaction evidence="7">
        <text>4 Fe(2+) + O2 + 4 H(+) = 4 Fe(3+) + 2 H2O</text>
        <dbReference type="Rhea" id="RHEA:11148"/>
        <dbReference type="ChEBI" id="CHEBI:15377"/>
        <dbReference type="ChEBI" id="CHEBI:15378"/>
        <dbReference type="ChEBI" id="CHEBI:15379"/>
        <dbReference type="ChEBI" id="CHEBI:29033"/>
        <dbReference type="ChEBI" id="CHEBI:29034"/>
        <dbReference type="EC" id="1.16.3.1"/>
    </reaction>
</comment>
<dbReference type="FunFam" id="1.20.1260.10:FF:000002">
    <property type="entry name" value="Ferritin, mitochondrial"/>
    <property type="match status" value="1"/>
</dbReference>
<dbReference type="Proteomes" id="UP000694700">
    <property type="component" value="Unplaced"/>
</dbReference>
<dbReference type="InterPro" id="IPR001519">
    <property type="entry name" value="Ferritin"/>
</dbReference>
<keyword evidence="5 8" id="KW-0408">Iron</keyword>
<evidence type="ECO:0000256" key="3">
    <source>
        <dbReference type="ARBA" id="ARBA00022723"/>
    </source>
</evidence>
<gene>
    <name evidence="11" type="primary">LOC109064941</name>
</gene>
<keyword evidence="2 9" id="KW-0409">Iron storage</keyword>
<evidence type="ECO:0000256" key="2">
    <source>
        <dbReference type="ARBA" id="ARBA00022434"/>
    </source>
</evidence>
<evidence type="ECO:0000256" key="4">
    <source>
        <dbReference type="ARBA" id="ARBA00023002"/>
    </source>
</evidence>
<dbReference type="GO" id="GO:0008199">
    <property type="term" value="F:ferric iron binding"/>
    <property type="evidence" value="ECO:0007669"/>
    <property type="project" value="InterPro"/>
</dbReference>
<dbReference type="InterPro" id="IPR012347">
    <property type="entry name" value="Ferritin-like"/>
</dbReference>
<dbReference type="PROSITE" id="PS50905">
    <property type="entry name" value="FERRITIN_LIKE"/>
    <property type="match status" value="1"/>
</dbReference>
<comment type="function">
    <text evidence="6">Stores iron in a soluble, non-toxic, readily available form. Important for iron homeostasis. Has ferroxidase activity. Iron is taken up in the ferrous form and deposited as ferric hydroxides after oxidation.</text>
</comment>
<feature type="binding site" evidence="8">
    <location>
        <position position="127"/>
    </location>
    <ligand>
        <name>Fe cation</name>
        <dbReference type="ChEBI" id="CHEBI:24875"/>
        <label>1</label>
    </ligand>
</feature>
<dbReference type="InterPro" id="IPR009040">
    <property type="entry name" value="Ferritin-like_diiron"/>
</dbReference>
<dbReference type="GO" id="GO:0005737">
    <property type="term" value="C:cytoplasm"/>
    <property type="evidence" value="ECO:0007669"/>
    <property type="project" value="TreeGrafter"/>
</dbReference>
<dbReference type="SUPFAM" id="SSF47240">
    <property type="entry name" value="Ferritin-like"/>
    <property type="match status" value="1"/>
</dbReference>
<dbReference type="PANTHER" id="PTHR11431:SF54">
    <property type="entry name" value="FERRITIN"/>
    <property type="match status" value="1"/>
</dbReference>
<evidence type="ECO:0000259" key="10">
    <source>
        <dbReference type="PROSITE" id="PS50905"/>
    </source>
</evidence>
<evidence type="ECO:0000256" key="1">
    <source>
        <dbReference type="ARBA" id="ARBA00007513"/>
    </source>
</evidence>
<evidence type="ECO:0000313" key="11">
    <source>
        <dbReference type="Ensembl" id="ENSCCRP00015095320.1"/>
    </source>
</evidence>
<feature type="binding site" evidence="8">
    <location>
        <position position="93"/>
    </location>
    <ligand>
        <name>Fe cation</name>
        <dbReference type="ChEBI" id="CHEBI:24875"/>
        <label>1</label>
    </ligand>
</feature>
<proteinExistence type="inferred from homology"/>
<dbReference type="Ensembl" id="ENSCCRT00015098405.1">
    <property type="protein sequence ID" value="ENSCCRP00015095320.1"/>
    <property type="gene ID" value="ENSCCRG00015038455.1"/>
</dbReference>
<dbReference type="InterPro" id="IPR009078">
    <property type="entry name" value="Ferritin-like_SF"/>
</dbReference>
<feature type="domain" description="Ferritin-like diiron" evidence="10">
    <location>
        <begin position="1"/>
        <end position="145"/>
    </location>
</feature>
<evidence type="ECO:0000256" key="9">
    <source>
        <dbReference type="RuleBase" id="RU361145"/>
    </source>
</evidence>
<feature type="binding site" evidence="8">
    <location>
        <position position="48"/>
    </location>
    <ligand>
        <name>Fe cation</name>
        <dbReference type="ChEBI" id="CHEBI:24875"/>
        <label>1</label>
    </ligand>
</feature>
<dbReference type="GO" id="GO:0006879">
    <property type="term" value="P:intracellular iron ion homeostasis"/>
    <property type="evidence" value="ECO:0007669"/>
    <property type="project" value="UniProtKB-KW"/>
</dbReference>
<dbReference type="InterPro" id="IPR008331">
    <property type="entry name" value="Ferritin_DPS_dom"/>
</dbReference>
<name>A0A8C1ZU74_CYPCA</name>
<accession>A0A8C1ZU74</accession>
<dbReference type="PROSITE" id="PS00204">
    <property type="entry name" value="FERRITIN_2"/>
    <property type="match status" value="1"/>
</dbReference>
<keyword evidence="3 8" id="KW-0479">Metal-binding</keyword>
<protein>
    <recommendedName>
        <fullName evidence="9">Ferritin</fullName>
    </recommendedName>
</protein>
<feature type="binding site" evidence="8">
    <location>
        <position position="51"/>
    </location>
    <ligand>
        <name>Fe cation</name>
        <dbReference type="ChEBI" id="CHEBI:24875"/>
        <label>1</label>
    </ligand>
</feature>